<keyword evidence="3" id="KW-1185">Reference proteome</keyword>
<gene>
    <name evidence="2" type="ORF">K1Y72_21655</name>
</gene>
<organism evidence="2 3">
    <name type="scientific">Actinomadura parmotrematis</name>
    <dbReference type="NCBI Taxonomy" id="2864039"/>
    <lineage>
        <taxon>Bacteria</taxon>
        <taxon>Bacillati</taxon>
        <taxon>Actinomycetota</taxon>
        <taxon>Actinomycetes</taxon>
        <taxon>Streptosporangiales</taxon>
        <taxon>Thermomonosporaceae</taxon>
        <taxon>Actinomadura</taxon>
    </lineage>
</organism>
<keyword evidence="1" id="KW-1133">Transmembrane helix</keyword>
<keyword evidence="1" id="KW-0472">Membrane</keyword>
<accession>A0ABS7FZF9</accession>
<evidence type="ECO:0000313" key="2">
    <source>
        <dbReference type="EMBL" id="MBW8485004.1"/>
    </source>
</evidence>
<name>A0ABS7FZF9_9ACTN</name>
<reference evidence="2 3" key="1">
    <citation type="submission" date="2021-07" db="EMBL/GenBank/DDBJ databases">
        <title>Actinomadura sp. PM05-2 isolated from lichen.</title>
        <authorList>
            <person name="Somphong A."/>
            <person name="Phongsopitanun W."/>
            <person name="Tanasupawat S."/>
            <person name="Peongsungnone V."/>
        </authorList>
    </citation>
    <scope>NUCLEOTIDE SEQUENCE [LARGE SCALE GENOMIC DNA]</scope>
    <source>
        <strain evidence="2 3">PM05-2</strain>
    </source>
</reference>
<sequence>MEEDTERDPDDLGFDQYWKRRAVALAAVLGVVGLGAYACVGGSGDDEQAPRRETVQNAAAVGAPSPAPPTLPAAAPTVTVTARVTKTAAAPRRAGDACAPDALVVNVASAREVYAADDRPQFALTVVNTGAKPCTFDVGSRALDLRISSGADRVWAASRCDAGTGTSIQMLRRGIPYAKTFTWDRRRAGEECRGDRPKARPGTYVAQLKGQGVKTKKQVFALR</sequence>
<feature type="transmembrane region" description="Helical" evidence="1">
    <location>
        <begin position="22"/>
        <end position="42"/>
    </location>
</feature>
<evidence type="ECO:0000313" key="3">
    <source>
        <dbReference type="Proteomes" id="UP000774570"/>
    </source>
</evidence>
<dbReference type="RefSeq" id="WP_220168238.1">
    <property type="nucleotide sequence ID" value="NZ_JAIBOA010000014.1"/>
</dbReference>
<dbReference type="EMBL" id="JAIBOA010000014">
    <property type="protein sequence ID" value="MBW8485004.1"/>
    <property type="molecule type" value="Genomic_DNA"/>
</dbReference>
<evidence type="ECO:0000256" key="1">
    <source>
        <dbReference type="SAM" id="Phobius"/>
    </source>
</evidence>
<dbReference type="Proteomes" id="UP000774570">
    <property type="component" value="Unassembled WGS sequence"/>
</dbReference>
<evidence type="ECO:0008006" key="4">
    <source>
        <dbReference type="Google" id="ProtNLM"/>
    </source>
</evidence>
<comment type="caution">
    <text evidence="2">The sequence shown here is derived from an EMBL/GenBank/DDBJ whole genome shotgun (WGS) entry which is preliminary data.</text>
</comment>
<proteinExistence type="predicted"/>
<protein>
    <recommendedName>
        <fullName evidence="4">DUF4232 domain-containing protein</fullName>
    </recommendedName>
</protein>
<keyword evidence="1" id="KW-0812">Transmembrane</keyword>